<dbReference type="KEGG" id="tru:101071426"/>
<dbReference type="Ensembl" id="ENSTRUT00000053386.2">
    <property type="protein sequence ID" value="ENSTRUP00000055610.2"/>
    <property type="gene ID" value="ENSTRUG00000025049.2"/>
</dbReference>
<protein>
    <submittedName>
        <fullName evidence="6">Family with sequence similarity 83 member B</fullName>
    </submittedName>
</protein>
<dbReference type="Gene3D" id="3.30.870.10">
    <property type="entry name" value="Endonuclease Chain A"/>
    <property type="match status" value="1"/>
</dbReference>
<evidence type="ECO:0000256" key="1">
    <source>
        <dbReference type="ARBA" id="ARBA00004496"/>
    </source>
</evidence>
<dbReference type="Pfam" id="PF07894">
    <property type="entry name" value="SACK1"/>
    <property type="match status" value="1"/>
</dbReference>
<reference evidence="6 7" key="1">
    <citation type="journal article" date="2011" name="Genome Biol. Evol.">
        <title>Integration of the genetic map and genome assembly of fugu facilitates insights into distinct features of genome evolution in teleosts and mammals.</title>
        <authorList>
            <person name="Kai W."/>
            <person name="Kikuchi K."/>
            <person name="Tohari S."/>
            <person name="Chew A.K."/>
            <person name="Tay A."/>
            <person name="Fujiwara A."/>
            <person name="Hosoya S."/>
            <person name="Suetake H."/>
            <person name="Naruse K."/>
            <person name="Brenner S."/>
            <person name="Suzuki Y."/>
            <person name="Venkatesh B."/>
        </authorList>
    </citation>
    <scope>NUCLEOTIDE SEQUENCE [LARGE SCALE GENOMIC DNA]</scope>
</reference>
<accession>A0A3B5KHU2</accession>
<comment type="subcellular location">
    <subcellularLocation>
        <location evidence="1">Cytoplasm</location>
    </subcellularLocation>
</comment>
<reference evidence="6" key="3">
    <citation type="submission" date="2025-09" db="UniProtKB">
        <authorList>
            <consortium name="Ensembl"/>
        </authorList>
    </citation>
    <scope>IDENTIFICATION</scope>
</reference>
<feature type="compositionally biased region" description="Low complexity" evidence="4">
    <location>
        <begin position="727"/>
        <end position="742"/>
    </location>
</feature>
<evidence type="ECO:0000256" key="4">
    <source>
        <dbReference type="SAM" id="MobiDB-lite"/>
    </source>
</evidence>
<evidence type="ECO:0000259" key="5">
    <source>
        <dbReference type="Pfam" id="PF07894"/>
    </source>
</evidence>
<evidence type="ECO:0000256" key="2">
    <source>
        <dbReference type="ARBA" id="ARBA00006937"/>
    </source>
</evidence>
<evidence type="ECO:0000313" key="7">
    <source>
        <dbReference type="Proteomes" id="UP000005226"/>
    </source>
</evidence>
<gene>
    <name evidence="6" type="primary">fam83b</name>
</gene>
<feature type="compositionally biased region" description="Basic and acidic residues" evidence="4">
    <location>
        <begin position="770"/>
        <end position="786"/>
    </location>
</feature>
<dbReference type="GO" id="GO:0019901">
    <property type="term" value="F:protein kinase binding"/>
    <property type="evidence" value="ECO:0007669"/>
    <property type="project" value="TreeGrafter"/>
</dbReference>
<dbReference type="OMA" id="GYKPHFI"/>
<dbReference type="SUPFAM" id="SSF56024">
    <property type="entry name" value="Phospholipase D/nuclease"/>
    <property type="match status" value="1"/>
</dbReference>
<dbReference type="GO" id="GO:0005737">
    <property type="term" value="C:cytoplasm"/>
    <property type="evidence" value="ECO:0007669"/>
    <property type="project" value="UniProtKB-SubCell"/>
</dbReference>
<dbReference type="GeneID" id="101071426"/>
<dbReference type="GeneTree" id="ENSGT00940000157889"/>
<dbReference type="GO" id="GO:0007165">
    <property type="term" value="P:signal transduction"/>
    <property type="evidence" value="ECO:0007669"/>
    <property type="project" value="TreeGrafter"/>
</dbReference>
<feature type="compositionally biased region" description="Basic and acidic residues" evidence="4">
    <location>
        <begin position="798"/>
        <end position="808"/>
    </location>
</feature>
<dbReference type="FunFam" id="3.30.870.10:FF:000004">
    <property type="entry name" value="protein FAM83H isoform X2"/>
    <property type="match status" value="1"/>
</dbReference>
<organism evidence="6 7">
    <name type="scientific">Takifugu rubripes</name>
    <name type="common">Japanese pufferfish</name>
    <name type="synonym">Fugu rubripes</name>
    <dbReference type="NCBI Taxonomy" id="31033"/>
    <lineage>
        <taxon>Eukaryota</taxon>
        <taxon>Metazoa</taxon>
        <taxon>Chordata</taxon>
        <taxon>Craniata</taxon>
        <taxon>Vertebrata</taxon>
        <taxon>Euteleostomi</taxon>
        <taxon>Actinopterygii</taxon>
        <taxon>Neopterygii</taxon>
        <taxon>Teleostei</taxon>
        <taxon>Neoteleostei</taxon>
        <taxon>Acanthomorphata</taxon>
        <taxon>Eupercaria</taxon>
        <taxon>Tetraodontiformes</taxon>
        <taxon>Tetradontoidea</taxon>
        <taxon>Tetraodontidae</taxon>
        <taxon>Takifugu</taxon>
    </lineage>
</organism>
<feature type="domain" description="Scaffolding anchor of CK1" evidence="5">
    <location>
        <begin position="18"/>
        <end position="283"/>
    </location>
</feature>
<evidence type="ECO:0000256" key="3">
    <source>
        <dbReference type="ARBA" id="ARBA00022490"/>
    </source>
</evidence>
<dbReference type="GO" id="GO:0016020">
    <property type="term" value="C:membrane"/>
    <property type="evidence" value="ECO:0007669"/>
    <property type="project" value="TreeGrafter"/>
</dbReference>
<dbReference type="RefSeq" id="XP_011601710.2">
    <property type="nucleotide sequence ID" value="XM_011603408.2"/>
</dbReference>
<dbReference type="Proteomes" id="UP000005226">
    <property type="component" value="Chromosome 4"/>
</dbReference>
<proteinExistence type="inferred from homology"/>
<dbReference type="InParanoid" id="A0A3B5KHU2"/>
<keyword evidence="7" id="KW-1185">Reference proteome</keyword>
<sequence>MDGPGFSMLSSLRDDFNAEECIQPHYKESYRMAIDRLVSGDRDSYLEFLKGERIGSFLSEEELAFISANVEQLPPQNHTEEICDPQENKSSSGTYWPMYSDTDAPDLDLGWPEIFPDTRQTNIDLLFHPPRQNSPTIKEVVRKNIQEARQVISIVMDVFTDVDIFKEVVSASLRGVPVYILLDDYHVKSFLTMAENQDVNIRQLRNMRVRTVKGLNYLCKSGATFHGTMQQRFLLVDCLTAIYGSYSFTWSSEKINLNMIQVITGHLVKSFDEEFRTLYARSSAPADLCPLDGSLLQKLPKSDKKIDRKDLLRHTLDTVCGKTFGRAMAARENNHRLLKEERNEVGHLIKNEFCVPTPASHLLSAAPVDLKRHSYAGKVQDGYTQLNICPRGSNWNIYQETGRAVNKNLTNNNLCLPQRSRGQNALHFSHGEQAVNMLQTPPTLDNKSRACMRTLRIESYLQTNDFPLQDSWDYLDEYEQMDKSSRIMQGRMRASLVFRPNVQEQMEPNRHMNHIGLRPSAVPNSPLHYSSMQWNPMMTESHISNEEFLMKRQSLQILDNRDGASYGQGRNMYPPGYASLGRAKGGPMIANPDALMENWHKRHSMADPRSNTEYRHDFSGNIYEDYARTHGNRSATGLNAQNGQYQSNLNEEQRSVSHYDVKGITNSPDIWQDPPSRTVSAAALHANNTDLIPMSNIAASEHLLKKSSKKIKSLLNIPEKKEEVGMAESFSTRSASSTATITAEDESPESRGRHQKRSKSLRSSLKQRGKWRDDFKSCKPQSEDRHGPKKHSFHKKSTRTESWSKDCSTDDTSQPYSSTEKRPSLGADHSQNNSKSLAKGAPEVELKLRERGHHENKLERFIQRMGNLIYKNK</sequence>
<dbReference type="InterPro" id="IPR050944">
    <property type="entry name" value="FAM83"/>
</dbReference>
<dbReference type="FunCoup" id="A0A3B5KHU2">
    <property type="interactions" value="908"/>
</dbReference>
<comment type="similarity">
    <text evidence="2">Belongs to the FAM83 family.</text>
</comment>
<keyword evidence="3" id="KW-0963">Cytoplasm</keyword>
<feature type="region of interest" description="Disordered" evidence="4">
    <location>
        <begin position="724"/>
        <end position="842"/>
    </location>
</feature>
<feature type="compositionally biased region" description="Basic residues" evidence="4">
    <location>
        <begin position="753"/>
        <end position="769"/>
    </location>
</feature>
<dbReference type="CTD" id="222584"/>
<feature type="compositionally biased region" description="Basic residues" evidence="4">
    <location>
        <begin position="787"/>
        <end position="797"/>
    </location>
</feature>
<name>A0A3B5KHU2_TAKRU</name>
<reference evidence="6" key="2">
    <citation type="submission" date="2025-08" db="UniProtKB">
        <authorList>
            <consortium name="Ensembl"/>
        </authorList>
    </citation>
    <scope>IDENTIFICATION</scope>
</reference>
<dbReference type="AlphaFoldDB" id="A0A3B5KHU2"/>
<dbReference type="PANTHER" id="PTHR16181:SF29">
    <property type="entry name" value="PROTEIN FAM83A-RELATED"/>
    <property type="match status" value="1"/>
</dbReference>
<dbReference type="STRING" id="31033.ENSTRUP00000055610"/>
<dbReference type="OrthoDB" id="8443577at2759"/>
<dbReference type="PANTHER" id="PTHR16181">
    <property type="entry name" value="PROTEIN FAM83A-RELATED"/>
    <property type="match status" value="1"/>
</dbReference>
<dbReference type="InterPro" id="IPR012461">
    <property type="entry name" value="SACK1"/>
</dbReference>
<evidence type="ECO:0000313" key="6">
    <source>
        <dbReference type="Ensembl" id="ENSTRUP00000055610.2"/>
    </source>
</evidence>